<organism evidence="2 3">
    <name type="scientific">Agrobacterium tumefaciens</name>
    <dbReference type="NCBI Taxonomy" id="358"/>
    <lineage>
        <taxon>Bacteria</taxon>
        <taxon>Pseudomonadati</taxon>
        <taxon>Pseudomonadota</taxon>
        <taxon>Alphaproteobacteria</taxon>
        <taxon>Hyphomicrobiales</taxon>
        <taxon>Rhizobiaceae</taxon>
        <taxon>Rhizobium/Agrobacterium group</taxon>
        <taxon>Agrobacterium</taxon>
        <taxon>Agrobacterium tumefaciens complex</taxon>
    </lineage>
</organism>
<dbReference type="CDD" id="cd02440">
    <property type="entry name" value="AdoMet_MTases"/>
    <property type="match status" value="1"/>
</dbReference>
<feature type="domain" description="Methyltransferase type 11" evidence="1">
    <location>
        <begin position="113"/>
        <end position="208"/>
    </location>
</feature>
<dbReference type="InterPro" id="IPR029063">
    <property type="entry name" value="SAM-dependent_MTases_sf"/>
</dbReference>
<evidence type="ECO:0000313" key="3">
    <source>
        <dbReference type="Proteomes" id="UP000298646"/>
    </source>
</evidence>
<dbReference type="AlphaFoldDB" id="A0AAE6BPU5"/>
<dbReference type="PANTHER" id="PTHR43591">
    <property type="entry name" value="METHYLTRANSFERASE"/>
    <property type="match status" value="1"/>
</dbReference>
<dbReference type="Pfam" id="PF08241">
    <property type="entry name" value="Methyltransf_11"/>
    <property type="match status" value="1"/>
</dbReference>
<keyword evidence="2" id="KW-0808">Transferase</keyword>
<accession>A0AAE6BPU5</accession>
<dbReference type="PANTHER" id="PTHR43591:SF110">
    <property type="entry name" value="RHODANESE DOMAIN-CONTAINING PROTEIN"/>
    <property type="match status" value="1"/>
</dbReference>
<protein>
    <submittedName>
        <fullName evidence="2">Class I SAM-dependent methyltransferase</fullName>
    </submittedName>
</protein>
<gene>
    <name evidence="2" type="ORF">CFBP6624_17765</name>
</gene>
<dbReference type="Gene3D" id="3.40.50.150">
    <property type="entry name" value="Vaccinia Virus protein VP39"/>
    <property type="match status" value="1"/>
</dbReference>
<dbReference type="GO" id="GO:0008757">
    <property type="term" value="F:S-adenosylmethionine-dependent methyltransferase activity"/>
    <property type="evidence" value="ECO:0007669"/>
    <property type="project" value="InterPro"/>
</dbReference>
<dbReference type="SUPFAM" id="SSF53335">
    <property type="entry name" value="S-adenosyl-L-methionine-dependent methyltransferases"/>
    <property type="match status" value="1"/>
</dbReference>
<name>A0AAE6BPU5_AGRTU</name>
<proteinExistence type="predicted"/>
<dbReference type="InterPro" id="IPR013216">
    <property type="entry name" value="Methyltransf_11"/>
</dbReference>
<dbReference type="GO" id="GO:0032259">
    <property type="term" value="P:methylation"/>
    <property type="evidence" value="ECO:0007669"/>
    <property type="project" value="UniProtKB-KW"/>
</dbReference>
<dbReference type="EMBL" id="CP039908">
    <property type="protein sequence ID" value="QCM02062.1"/>
    <property type="molecule type" value="Genomic_DNA"/>
</dbReference>
<reference evidence="2 3" key="1">
    <citation type="submission" date="2019-04" db="EMBL/GenBank/DDBJ databases">
        <title>Complete genome sequence of Agrobacterium tumefaciens CFBP6624.</title>
        <authorList>
            <person name="Haryono M."/>
            <person name="Lin Y.-C."/>
            <person name="Lai E.-M."/>
            <person name="Kuo C.-H."/>
        </authorList>
    </citation>
    <scope>NUCLEOTIDE SEQUENCE [LARGE SCALE GENOMIC DNA]</scope>
    <source>
        <strain evidence="2 3">CFBP6624</strain>
    </source>
</reference>
<sequence length="323" mass="36410">MCCSGFPHQGRIVTHASTNILSTKRRGELDRHDIFRKFNEVDDEAWLNTLKNSVKSRLYDDVILPGFPSEATQTQFVGSSNEHAMHEGFNFFLYVKAYASALGWPVNRNSKILDFGVGWGRIIRVFAKEVPPENLYGVDVDPDILKQCELNGIPGRLSVIDPVGQLPFEDGEMDIVYAYSVFSHLPENVHLHWIKEISRVLKPGGVFVSTVENHRFVEGLTDPEQISKSDWLRYVSSLAGDVSSLLERYRNGEYIYIPSGGGDYRPSEVYGDSIVPKKYINGVWSDYFHVRSYRDDADFWQSVVVCQGDVVENLGQTSGTAGD</sequence>
<evidence type="ECO:0000313" key="2">
    <source>
        <dbReference type="EMBL" id="QCM02062.1"/>
    </source>
</evidence>
<dbReference type="Proteomes" id="UP000298646">
    <property type="component" value="Chromosome linear"/>
</dbReference>
<keyword evidence="2" id="KW-0489">Methyltransferase</keyword>
<evidence type="ECO:0000259" key="1">
    <source>
        <dbReference type="Pfam" id="PF08241"/>
    </source>
</evidence>